<evidence type="ECO:0000259" key="1">
    <source>
        <dbReference type="Pfam" id="PF08241"/>
    </source>
</evidence>
<proteinExistence type="predicted"/>
<dbReference type="InterPro" id="IPR013216">
    <property type="entry name" value="Methyltransf_11"/>
</dbReference>
<evidence type="ECO:0000313" key="2">
    <source>
        <dbReference type="EMBL" id="ABX02877.1"/>
    </source>
</evidence>
<dbReference type="AlphaFoldDB" id="A9B6H4"/>
<reference evidence="2 3" key="1">
    <citation type="journal article" date="2011" name="Stand. Genomic Sci.">
        <title>Complete genome sequence of the filamentous gliding predatory bacterium Herpetosiphon aurantiacus type strain (114-95(T)).</title>
        <authorList>
            <person name="Kiss H."/>
            <person name="Nett M."/>
            <person name="Domin N."/>
            <person name="Martin K."/>
            <person name="Maresca J.A."/>
            <person name="Copeland A."/>
            <person name="Lapidus A."/>
            <person name="Lucas S."/>
            <person name="Berry K.W."/>
            <person name="Glavina Del Rio T."/>
            <person name="Dalin E."/>
            <person name="Tice H."/>
            <person name="Pitluck S."/>
            <person name="Richardson P."/>
            <person name="Bruce D."/>
            <person name="Goodwin L."/>
            <person name="Han C."/>
            <person name="Detter J.C."/>
            <person name="Schmutz J."/>
            <person name="Brettin T."/>
            <person name="Land M."/>
            <person name="Hauser L."/>
            <person name="Kyrpides N.C."/>
            <person name="Ivanova N."/>
            <person name="Goker M."/>
            <person name="Woyke T."/>
            <person name="Klenk H.P."/>
            <person name="Bryant D.A."/>
        </authorList>
    </citation>
    <scope>NUCLEOTIDE SEQUENCE [LARGE SCALE GENOMIC DNA]</scope>
    <source>
        <strain evidence="3">ATCC 23779 / DSM 785 / 114-95</strain>
    </source>
</reference>
<feature type="domain" description="Methyltransferase type 11" evidence="1">
    <location>
        <begin position="53"/>
        <end position="143"/>
    </location>
</feature>
<dbReference type="HOGENOM" id="CLU_1313597_0_0_0"/>
<gene>
    <name evidence="2" type="ordered locus">Haur_0225</name>
</gene>
<organism evidence="2 3">
    <name type="scientific">Herpetosiphon aurantiacus (strain ATCC 23779 / DSM 785 / 114-95)</name>
    <dbReference type="NCBI Taxonomy" id="316274"/>
    <lineage>
        <taxon>Bacteria</taxon>
        <taxon>Bacillati</taxon>
        <taxon>Chloroflexota</taxon>
        <taxon>Chloroflexia</taxon>
        <taxon>Herpetosiphonales</taxon>
        <taxon>Herpetosiphonaceae</taxon>
        <taxon>Herpetosiphon</taxon>
    </lineage>
</organism>
<dbReference type="InterPro" id="IPR029063">
    <property type="entry name" value="SAM-dependent_MTases_sf"/>
</dbReference>
<protein>
    <submittedName>
        <fullName evidence="2">Methyltransferase type 11</fullName>
    </submittedName>
</protein>
<sequence>MLQRMQALVIWAFERFYHEAAFTYDLVAWLMSQGYWSQWVLAALPDVADQHLLELGCGTGYVQQARQDQPSLTIGLDESRQMLGLSRRRAPQATLVRAVAQALPYADASWSAVLSTFPAPYLFDRRTLAELQRVLTSDGKLYIVDGGSIPNSLYAMIIGLIYRLVFGRHSNPEAPTSQLDPRIQRLQEAGFRVNTHIKQVGRSQVQIFIAEKANQLIDIRLD</sequence>
<dbReference type="InParanoid" id="A9B6H4"/>
<dbReference type="GO" id="GO:0032259">
    <property type="term" value="P:methylation"/>
    <property type="evidence" value="ECO:0007669"/>
    <property type="project" value="UniProtKB-KW"/>
</dbReference>
<dbReference type="Proteomes" id="UP000000787">
    <property type="component" value="Chromosome"/>
</dbReference>
<dbReference type="GO" id="GO:0008757">
    <property type="term" value="F:S-adenosylmethionine-dependent methyltransferase activity"/>
    <property type="evidence" value="ECO:0007669"/>
    <property type="project" value="InterPro"/>
</dbReference>
<dbReference type="STRING" id="316274.Haur_0225"/>
<dbReference type="BioCyc" id="HAUR316274:GHYA-228-MONOMER"/>
<keyword evidence="2" id="KW-0489">Methyltransferase</keyword>
<evidence type="ECO:0000313" key="3">
    <source>
        <dbReference type="Proteomes" id="UP000000787"/>
    </source>
</evidence>
<dbReference type="CDD" id="cd02440">
    <property type="entry name" value="AdoMet_MTases"/>
    <property type="match status" value="1"/>
</dbReference>
<keyword evidence="3" id="KW-1185">Reference proteome</keyword>
<dbReference type="KEGG" id="hau:Haur_0225"/>
<keyword evidence="2" id="KW-0808">Transferase</keyword>
<name>A9B6H4_HERA2</name>
<dbReference type="Pfam" id="PF08241">
    <property type="entry name" value="Methyltransf_11"/>
    <property type="match status" value="1"/>
</dbReference>
<dbReference type="SUPFAM" id="SSF53335">
    <property type="entry name" value="S-adenosyl-L-methionine-dependent methyltransferases"/>
    <property type="match status" value="1"/>
</dbReference>
<dbReference type="EMBL" id="CP000875">
    <property type="protein sequence ID" value="ABX02877.1"/>
    <property type="molecule type" value="Genomic_DNA"/>
</dbReference>
<accession>A9B6H4</accession>
<dbReference type="eggNOG" id="COG2226">
    <property type="taxonomic scope" value="Bacteria"/>
</dbReference>
<dbReference type="Gene3D" id="3.40.50.150">
    <property type="entry name" value="Vaccinia Virus protein VP39"/>
    <property type="match status" value="1"/>
</dbReference>